<dbReference type="Proteomes" id="UP000015454">
    <property type="component" value="Unassembled WGS sequence"/>
</dbReference>
<dbReference type="AlphaFoldDB" id="T0FIC7"/>
<name>T0FIC7_9LEPT</name>
<keyword evidence="2" id="KW-1185">Reference proteome</keyword>
<dbReference type="EMBL" id="AHMO02000002">
    <property type="protein sequence ID" value="EQA47347.1"/>
    <property type="molecule type" value="Genomic_DNA"/>
</dbReference>
<reference evidence="1" key="1">
    <citation type="submission" date="2013-05" db="EMBL/GenBank/DDBJ databases">
        <authorList>
            <person name="Harkins D.M."/>
            <person name="Durkin A.S."/>
            <person name="Brinkac L.M."/>
            <person name="Haft D.H."/>
            <person name="Selengut J.D."/>
            <person name="Sanka R."/>
            <person name="DePew J."/>
            <person name="Purushe J."/>
            <person name="Hartskeerl R.A."/>
            <person name="Ahmed A."/>
            <person name="van der Linden H."/>
            <person name="Goris M.G.A."/>
            <person name="Vinetz J.M."/>
            <person name="Sutton G.G."/>
            <person name="Nierman W.C."/>
            <person name="Fouts D.E."/>
        </authorList>
    </citation>
    <scope>NUCLEOTIDE SEQUENCE [LARGE SCALE GENOMIC DNA]</scope>
    <source>
        <strain evidence="1">5399</strain>
    </source>
</reference>
<sequence>MEIKYYFICISVFVFAVVCKPTESQAKYSSCQEAKKRYPKIYTSNCIQPGSDHYCFRFAERVKDGYFMEEIQGEWFFDDASIQIKFKINSNGQINIQLWNEFSSKNKETLVYQASISYDKNIKVRNLHLGSFGDPRDFDTDKIECYISEGDILNIRIGEESSGENTNWLILSRRLNKLYEDYEIKIKVPSRGINQ</sequence>
<comment type="caution">
    <text evidence="1">The sequence shown here is derived from an EMBL/GenBank/DDBJ whole genome shotgun (WGS) entry which is preliminary data.</text>
</comment>
<organism evidence="1 2">
    <name type="scientific">Leptospira broomii serovar Hurstbridge str. 5399</name>
    <dbReference type="NCBI Taxonomy" id="1049789"/>
    <lineage>
        <taxon>Bacteria</taxon>
        <taxon>Pseudomonadati</taxon>
        <taxon>Spirochaetota</taxon>
        <taxon>Spirochaetia</taxon>
        <taxon>Leptospirales</taxon>
        <taxon>Leptospiraceae</taxon>
        <taxon>Leptospira</taxon>
    </lineage>
</organism>
<proteinExistence type="predicted"/>
<dbReference type="RefSeq" id="WP_010570200.1">
    <property type="nucleotide sequence ID" value="NZ_AHMO02000002.1"/>
</dbReference>
<evidence type="ECO:0000313" key="1">
    <source>
        <dbReference type="EMBL" id="EQA47347.1"/>
    </source>
</evidence>
<gene>
    <name evidence="1" type="ORF">LEP1GSC050_1803</name>
</gene>
<protein>
    <submittedName>
        <fullName evidence="1">Uncharacterized protein</fullName>
    </submittedName>
</protein>
<accession>T0FIC7</accession>
<dbReference type="STRING" id="1049789.LEP1GSC050_1803"/>
<evidence type="ECO:0000313" key="2">
    <source>
        <dbReference type="Proteomes" id="UP000015454"/>
    </source>
</evidence>